<dbReference type="Gramene" id="KZM92783">
    <property type="protein sequence ID" value="KZM92783"/>
    <property type="gene ID" value="DCAR_019852"/>
</dbReference>
<dbReference type="EMBL" id="CP093348">
    <property type="protein sequence ID" value="WOH07223.1"/>
    <property type="molecule type" value="Genomic_DNA"/>
</dbReference>
<evidence type="ECO:0000313" key="2">
    <source>
        <dbReference type="Proteomes" id="UP000077755"/>
    </source>
</evidence>
<reference evidence="1" key="1">
    <citation type="journal article" date="2016" name="Nat. Genet.">
        <title>A high-quality carrot genome assembly provides new insights into carotenoid accumulation and asterid genome evolution.</title>
        <authorList>
            <person name="Iorizzo M."/>
            <person name="Ellison S."/>
            <person name="Senalik D."/>
            <person name="Zeng P."/>
            <person name="Satapoomin P."/>
            <person name="Huang J."/>
            <person name="Bowman M."/>
            <person name="Iovene M."/>
            <person name="Sanseverino W."/>
            <person name="Cavagnaro P."/>
            <person name="Yildiz M."/>
            <person name="Macko-Podgorni A."/>
            <person name="Moranska E."/>
            <person name="Grzebelus E."/>
            <person name="Grzebelus D."/>
            <person name="Ashrafi H."/>
            <person name="Zheng Z."/>
            <person name="Cheng S."/>
            <person name="Spooner D."/>
            <person name="Van Deynze A."/>
            <person name="Simon P."/>
        </authorList>
    </citation>
    <scope>NUCLEOTIDE SEQUENCE</scope>
    <source>
        <tissue evidence="1">Leaf</tissue>
    </source>
</reference>
<dbReference type="AlphaFoldDB" id="A0A164X6T1"/>
<protein>
    <submittedName>
        <fullName evidence="1">Uncharacterized protein</fullName>
    </submittedName>
</protein>
<name>A0A164X6T1_DAUCS</name>
<gene>
    <name evidence="1" type="ORF">DCAR_0626652</name>
</gene>
<sequence>MKRSSLTWFNLSSPAYNHDGVGDFVDSTPTARKLNFVVLCILLSSISDSRKKRSSKTFTLPASRIDPSKKEVSDRDQQLLRSFNIVTTLGLWVSNIGTGCGRSVLEMGAAFEKASGKLLNPGYALGKALIVGTSDKVQKVDQNYQVSQQVNSAVAKSAVFSNEYVSIGALWVTVTCNSIAKAAAEVSQHAKEKVALAEEEQRR</sequence>
<evidence type="ECO:0000313" key="1">
    <source>
        <dbReference type="EMBL" id="WOH07223.1"/>
    </source>
</evidence>
<dbReference type="Proteomes" id="UP000077755">
    <property type="component" value="Chromosome 6"/>
</dbReference>
<proteinExistence type="predicted"/>
<reference evidence="1" key="2">
    <citation type="submission" date="2022-03" db="EMBL/GenBank/DDBJ databases">
        <title>Draft title - Genomic analysis of global carrot germplasm unveils the trajectory of domestication and the origin of high carotenoid orange carrot.</title>
        <authorList>
            <person name="Iorizzo M."/>
            <person name="Ellison S."/>
            <person name="Senalik D."/>
            <person name="Macko-Podgorni A."/>
            <person name="Grzebelus D."/>
            <person name="Bostan H."/>
            <person name="Rolling W."/>
            <person name="Curaba J."/>
            <person name="Simon P."/>
        </authorList>
    </citation>
    <scope>NUCLEOTIDE SEQUENCE</scope>
    <source>
        <tissue evidence="1">Leaf</tissue>
    </source>
</reference>
<accession>A0A164X6T1</accession>
<keyword evidence="2" id="KW-1185">Reference proteome</keyword>
<organism evidence="1 2">
    <name type="scientific">Daucus carota subsp. sativus</name>
    <name type="common">Carrot</name>
    <dbReference type="NCBI Taxonomy" id="79200"/>
    <lineage>
        <taxon>Eukaryota</taxon>
        <taxon>Viridiplantae</taxon>
        <taxon>Streptophyta</taxon>
        <taxon>Embryophyta</taxon>
        <taxon>Tracheophyta</taxon>
        <taxon>Spermatophyta</taxon>
        <taxon>Magnoliopsida</taxon>
        <taxon>eudicotyledons</taxon>
        <taxon>Gunneridae</taxon>
        <taxon>Pentapetalae</taxon>
        <taxon>asterids</taxon>
        <taxon>campanulids</taxon>
        <taxon>Apiales</taxon>
        <taxon>Apiaceae</taxon>
        <taxon>Apioideae</taxon>
        <taxon>Scandiceae</taxon>
        <taxon>Daucinae</taxon>
        <taxon>Daucus</taxon>
        <taxon>Daucus sect. Daucus</taxon>
    </lineage>
</organism>